<evidence type="ECO:0000313" key="2">
    <source>
        <dbReference type="EMBL" id="KRY87380.1"/>
    </source>
</evidence>
<organism evidence="2 3">
    <name type="scientific">Trichinella pseudospiralis</name>
    <name type="common">Parasitic roundworm</name>
    <dbReference type="NCBI Taxonomy" id="6337"/>
    <lineage>
        <taxon>Eukaryota</taxon>
        <taxon>Metazoa</taxon>
        <taxon>Ecdysozoa</taxon>
        <taxon>Nematoda</taxon>
        <taxon>Enoplea</taxon>
        <taxon>Dorylaimia</taxon>
        <taxon>Trichinellida</taxon>
        <taxon>Trichinellidae</taxon>
        <taxon>Trichinella</taxon>
    </lineage>
</organism>
<comment type="caution">
    <text evidence="2">The sequence shown here is derived from an EMBL/GenBank/DDBJ whole genome shotgun (WGS) entry which is preliminary data.</text>
</comment>
<dbReference type="AlphaFoldDB" id="A0A0V1FMX5"/>
<feature type="transmembrane region" description="Helical" evidence="1">
    <location>
        <begin position="50"/>
        <end position="71"/>
    </location>
</feature>
<protein>
    <submittedName>
        <fullName evidence="2">Uncharacterized protein</fullName>
    </submittedName>
</protein>
<dbReference type="Proteomes" id="UP000054995">
    <property type="component" value="Unassembled WGS sequence"/>
</dbReference>
<sequence length="83" mass="9667">MAFSAFAKPLSGLMMRLLFKCDLYLSMCEDNYNHFPNDFLKYLYKYAKVLYLKIGYIFFLGCSCFLLLTSLEFNPTRGIGLMS</sequence>
<name>A0A0V1FMX5_TRIPS</name>
<dbReference type="EMBL" id="JYDT01000056">
    <property type="protein sequence ID" value="KRY87380.1"/>
    <property type="molecule type" value="Genomic_DNA"/>
</dbReference>
<keyword evidence="1" id="KW-1133">Transmembrane helix</keyword>
<gene>
    <name evidence="2" type="ORF">T4D_7958</name>
</gene>
<keyword evidence="3" id="KW-1185">Reference proteome</keyword>
<reference evidence="2 3" key="1">
    <citation type="submission" date="2015-01" db="EMBL/GenBank/DDBJ databases">
        <title>Evolution of Trichinella species and genotypes.</title>
        <authorList>
            <person name="Korhonen P.K."/>
            <person name="Edoardo P."/>
            <person name="Giuseppe L.R."/>
            <person name="Gasser R.B."/>
        </authorList>
    </citation>
    <scope>NUCLEOTIDE SEQUENCE [LARGE SCALE GENOMIC DNA]</scope>
    <source>
        <strain evidence="2">ISS470</strain>
    </source>
</reference>
<proteinExistence type="predicted"/>
<keyword evidence="1" id="KW-0472">Membrane</keyword>
<keyword evidence="1" id="KW-0812">Transmembrane</keyword>
<evidence type="ECO:0000313" key="3">
    <source>
        <dbReference type="Proteomes" id="UP000054995"/>
    </source>
</evidence>
<accession>A0A0V1FMX5</accession>
<evidence type="ECO:0000256" key="1">
    <source>
        <dbReference type="SAM" id="Phobius"/>
    </source>
</evidence>